<evidence type="ECO:0000313" key="8">
    <source>
        <dbReference type="Proteomes" id="UP000789390"/>
    </source>
</evidence>
<evidence type="ECO:0000313" key="7">
    <source>
        <dbReference type="EMBL" id="CAH0110000.1"/>
    </source>
</evidence>
<feature type="domain" description="PHD-type" evidence="6">
    <location>
        <begin position="396"/>
        <end position="513"/>
    </location>
</feature>
<evidence type="ECO:0000256" key="3">
    <source>
        <dbReference type="ARBA" id="ARBA00022771"/>
    </source>
</evidence>
<dbReference type="InterPro" id="IPR052440">
    <property type="entry name" value="Trans_Reg/Chrom_Remod"/>
</dbReference>
<keyword evidence="4" id="KW-0862">Zinc</keyword>
<accession>A0A8J2RV36</accession>
<protein>
    <recommendedName>
        <fullName evidence="6">PHD-type domain-containing protein</fullName>
    </recommendedName>
</protein>
<feature type="compositionally biased region" description="Basic residues" evidence="5">
    <location>
        <begin position="172"/>
        <end position="182"/>
    </location>
</feature>
<dbReference type="Gene3D" id="3.30.40.10">
    <property type="entry name" value="Zinc/RING finger domain, C3HC4 (zinc finger)"/>
    <property type="match status" value="1"/>
</dbReference>
<dbReference type="PANTHER" id="PTHR14955:SF4">
    <property type="entry name" value="PHD-TYPE DOMAIN-CONTAINING PROTEIN"/>
    <property type="match status" value="1"/>
</dbReference>
<evidence type="ECO:0000256" key="4">
    <source>
        <dbReference type="ARBA" id="ARBA00022833"/>
    </source>
</evidence>
<evidence type="ECO:0000256" key="1">
    <source>
        <dbReference type="ARBA" id="ARBA00022553"/>
    </source>
</evidence>
<feature type="region of interest" description="Disordered" evidence="5">
    <location>
        <begin position="363"/>
        <end position="382"/>
    </location>
</feature>
<evidence type="ECO:0000259" key="6">
    <source>
        <dbReference type="PROSITE" id="PS51805"/>
    </source>
</evidence>
<gene>
    <name evidence="7" type="ORF">DGAL_LOCUS13494</name>
</gene>
<evidence type="ECO:0000256" key="2">
    <source>
        <dbReference type="ARBA" id="ARBA00022723"/>
    </source>
</evidence>
<dbReference type="PROSITE" id="PS51805">
    <property type="entry name" value="EPHD"/>
    <property type="match status" value="1"/>
</dbReference>
<dbReference type="Pfam" id="PF13771">
    <property type="entry name" value="zf-HC5HC2H"/>
    <property type="match status" value="1"/>
</dbReference>
<dbReference type="Proteomes" id="UP000789390">
    <property type="component" value="Unassembled WGS sequence"/>
</dbReference>
<keyword evidence="2" id="KW-0479">Metal-binding</keyword>
<keyword evidence="3" id="KW-0863">Zinc-finger</keyword>
<proteinExistence type="predicted"/>
<evidence type="ECO:0000256" key="5">
    <source>
        <dbReference type="SAM" id="MobiDB-lite"/>
    </source>
</evidence>
<reference evidence="7" key="1">
    <citation type="submission" date="2021-11" db="EMBL/GenBank/DDBJ databases">
        <authorList>
            <person name="Schell T."/>
        </authorList>
    </citation>
    <scope>NUCLEOTIDE SEQUENCE</scope>
    <source>
        <strain evidence="7">M5</strain>
    </source>
</reference>
<dbReference type="OrthoDB" id="10029243at2759"/>
<dbReference type="GO" id="GO:0005634">
    <property type="term" value="C:nucleus"/>
    <property type="evidence" value="ECO:0007669"/>
    <property type="project" value="TreeGrafter"/>
</dbReference>
<dbReference type="InterPro" id="IPR034732">
    <property type="entry name" value="EPHD"/>
</dbReference>
<dbReference type="InterPro" id="IPR013083">
    <property type="entry name" value="Znf_RING/FYVE/PHD"/>
</dbReference>
<dbReference type="AlphaFoldDB" id="A0A8J2RV36"/>
<dbReference type="EMBL" id="CAKKLH010000298">
    <property type="protein sequence ID" value="CAH0110000.1"/>
    <property type="molecule type" value="Genomic_DNA"/>
</dbReference>
<dbReference type="GO" id="GO:0006357">
    <property type="term" value="P:regulation of transcription by RNA polymerase II"/>
    <property type="evidence" value="ECO:0007669"/>
    <property type="project" value="TreeGrafter"/>
</dbReference>
<dbReference type="GO" id="GO:0008270">
    <property type="term" value="F:zinc ion binding"/>
    <property type="evidence" value="ECO:0007669"/>
    <property type="project" value="UniProtKB-KW"/>
</dbReference>
<organism evidence="7 8">
    <name type="scientific">Daphnia galeata</name>
    <dbReference type="NCBI Taxonomy" id="27404"/>
    <lineage>
        <taxon>Eukaryota</taxon>
        <taxon>Metazoa</taxon>
        <taxon>Ecdysozoa</taxon>
        <taxon>Arthropoda</taxon>
        <taxon>Crustacea</taxon>
        <taxon>Branchiopoda</taxon>
        <taxon>Diplostraca</taxon>
        <taxon>Cladocera</taxon>
        <taxon>Anomopoda</taxon>
        <taxon>Daphniidae</taxon>
        <taxon>Daphnia</taxon>
    </lineage>
</organism>
<keyword evidence="1" id="KW-0597">Phosphoprotein</keyword>
<sequence>MRVKEKPYPLNHGVEVASVVSPNKRQIQPKVTTAIEVEPHNQVLDLSKPSEKANGFFETSETDAIHRRLGGLDGDVQNLAKSVVHLMENSSAGEKRKRSPVKFSPKNVKEPAFAETCQPVGQSKVDELCVKKELFQEVFPTDQEAKKAIQSQVVANAEPKGKKKIPTQQGKKSLKKRKNVKKKSFAKDDDDFQIDPRLGGTKIKQSISNKGKDKKLKSSDQELKKNKTIEQRCPYIHIEGSWNLPNVVKIVNGHIKVMPYLYKFKIINLPQEDENDGKTSAKLTKAAQYIDEEHRNKVAKVGFTSTLSDRYDTHNRDASWVCIFCQLFTHTQCLGDLYGPYYISQVPAEPIWFSKRNPDSLSHCDSGTVAEPDSPVRTSSKKIKKTPKKKSLVKDEITAQTLPLGDDLSARVTSEIPLGIFPLDQTDEKIEVWFHESCLIWAPGVCLVPPRLVGLDEAVSDSQQVICEYCKKRGGHIFCRSRGCGLRTHFPCAFTHGWLLKEETFMALCPFHLDQAGVT</sequence>
<comment type="caution">
    <text evidence="7">The sequence shown here is derived from an EMBL/GenBank/DDBJ whole genome shotgun (WGS) entry which is preliminary data.</text>
</comment>
<feature type="region of interest" description="Disordered" evidence="5">
    <location>
        <begin position="156"/>
        <end position="182"/>
    </location>
</feature>
<feature type="region of interest" description="Disordered" evidence="5">
    <location>
        <begin position="196"/>
        <end position="223"/>
    </location>
</feature>
<keyword evidence="8" id="KW-1185">Reference proteome</keyword>
<name>A0A8J2RV36_9CRUS</name>
<dbReference type="PANTHER" id="PTHR14955">
    <property type="entry name" value="RETINOIC ACID INDUCED 1/TRANSCRIPTION FACTOR 20"/>
    <property type="match status" value="1"/>
</dbReference>